<accession>B0DHT9</accession>
<proteinExistence type="predicted"/>
<sequence>MLGSTKLQSTTCCHPGDPTSKFTLIEIPGFNTTNQPPTDTDILVEAVEFLKKNGILYLQQIKQQQPQVLTDLLVNDVTKENLLEVFTIHGQSSGGSSEQGKLCFQITPGKEISQQSESAWEIIDKVYKKVGCKKLTVGVVQPGLETAWKRGLESKKVGESDGRAWSWFSSLFC</sequence>
<protein>
    <submittedName>
        <fullName evidence="1">Predicted protein</fullName>
    </submittedName>
</protein>
<reference evidence="1 2" key="1">
    <citation type="journal article" date="2008" name="Nature">
        <title>The genome of Laccaria bicolor provides insights into mycorrhizal symbiosis.</title>
        <authorList>
            <person name="Martin F."/>
            <person name="Aerts A."/>
            <person name="Ahren D."/>
            <person name="Brun A."/>
            <person name="Danchin E.G.J."/>
            <person name="Duchaussoy F."/>
            <person name="Gibon J."/>
            <person name="Kohler A."/>
            <person name="Lindquist E."/>
            <person name="Pereda V."/>
            <person name="Salamov A."/>
            <person name="Shapiro H.J."/>
            <person name="Wuyts J."/>
            <person name="Blaudez D."/>
            <person name="Buee M."/>
            <person name="Brokstein P."/>
            <person name="Canbaeck B."/>
            <person name="Cohen D."/>
            <person name="Courty P.E."/>
            <person name="Coutinho P.M."/>
            <person name="Delaruelle C."/>
            <person name="Detter J.C."/>
            <person name="Deveau A."/>
            <person name="DiFazio S."/>
            <person name="Duplessis S."/>
            <person name="Fraissinet-Tachet L."/>
            <person name="Lucic E."/>
            <person name="Frey-Klett P."/>
            <person name="Fourrey C."/>
            <person name="Feussner I."/>
            <person name="Gay G."/>
            <person name="Grimwood J."/>
            <person name="Hoegger P.J."/>
            <person name="Jain P."/>
            <person name="Kilaru S."/>
            <person name="Labbe J."/>
            <person name="Lin Y.C."/>
            <person name="Legue V."/>
            <person name="Le Tacon F."/>
            <person name="Marmeisse R."/>
            <person name="Melayah D."/>
            <person name="Montanini B."/>
            <person name="Muratet M."/>
            <person name="Nehls U."/>
            <person name="Niculita-Hirzel H."/>
            <person name="Oudot-Le Secq M.P."/>
            <person name="Peter M."/>
            <person name="Quesneville H."/>
            <person name="Rajashekar B."/>
            <person name="Reich M."/>
            <person name="Rouhier N."/>
            <person name="Schmutz J."/>
            <person name="Yin T."/>
            <person name="Chalot M."/>
            <person name="Henrissat B."/>
            <person name="Kuees U."/>
            <person name="Lucas S."/>
            <person name="Van de Peer Y."/>
            <person name="Podila G.K."/>
            <person name="Polle A."/>
            <person name="Pukkila P.J."/>
            <person name="Richardson P.M."/>
            <person name="Rouze P."/>
            <person name="Sanders I.R."/>
            <person name="Stajich J.E."/>
            <person name="Tunlid A."/>
            <person name="Tuskan G."/>
            <person name="Grigoriev I.V."/>
        </authorList>
    </citation>
    <scope>NUCLEOTIDE SEQUENCE [LARGE SCALE GENOMIC DNA]</scope>
    <source>
        <strain evidence="2">S238N-H82 / ATCC MYA-4686</strain>
    </source>
</reference>
<dbReference type="Proteomes" id="UP000001194">
    <property type="component" value="Unassembled WGS sequence"/>
</dbReference>
<dbReference type="EMBL" id="DS547111">
    <property type="protein sequence ID" value="EDR05891.1"/>
    <property type="molecule type" value="Genomic_DNA"/>
</dbReference>
<dbReference type="OrthoDB" id="3255035at2759"/>
<name>B0DHT9_LACBS</name>
<evidence type="ECO:0000313" key="1">
    <source>
        <dbReference type="EMBL" id="EDR05891.1"/>
    </source>
</evidence>
<dbReference type="InParanoid" id="B0DHT9"/>
<organism evidence="2">
    <name type="scientific">Laccaria bicolor (strain S238N-H82 / ATCC MYA-4686)</name>
    <name type="common">Bicoloured deceiver</name>
    <name type="synonym">Laccaria laccata var. bicolor</name>
    <dbReference type="NCBI Taxonomy" id="486041"/>
    <lineage>
        <taxon>Eukaryota</taxon>
        <taxon>Fungi</taxon>
        <taxon>Dikarya</taxon>
        <taxon>Basidiomycota</taxon>
        <taxon>Agaricomycotina</taxon>
        <taxon>Agaricomycetes</taxon>
        <taxon>Agaricomycetidae</taxon>
        <taxon>Agaricales</taxon>
        <taxon>Agaricineae</taxon>
        <taxon>Hydnangiaceae</taxon>
        <taxon>Laccaria</taxon>
    </lineage>
</organism>
<dbReference type="GeneID" id="6079192"/>
<dbReference type="HOGENOM" id="CLU_110333_0_0_1"/>
<gene>
    <name evidence="1" type="ORF">LACBIDRAFT_329366</name>
</gene>
<dbReference type="RefSeq" id="XP_001883567.1">
    <property type="nucleotide sequence ID" value="XM_001883532.1"/>
</dbReference>
<keyword evidence="2" id="KW-1185">Reference proteome</keyword>
<dbReference type="AlphaFoldDB" id="B0DHT9"/>
<evidence type="ECO:0000313" key="2">
    <source>
        <dbReference type="Proteomes" id="UP000001194"/>
    </source>
</evidence>
<dbReference type="KEGG" id="lbc:LACBIDRAFT_329366"/>